<dbReference type="Proteomes" id="UP001234297">
    <property type="component" value="Chromosome 3"/>
</dbReference>
<comment type="caution">
    <text evidence="1">The sequence shown here is derived from an EMBL/GenBank/DDBJ whole genome shotgun (WGS) entry which is preliminary data.</text>
</comment>
<accession>A0ACC2LTN2</accession>
<evidence type="ECO:0000313" key="1">
    <source>
        <dbReference type="EMBL" id="KAJ8636558.1"/>
    </source>
</evidence>
<gene>
    <name evidence="1" type="ORF">MRB53_010825</name>
</gene>
<organism evidence="1 2">
    <name type="scientific">Persea americana</name>
    <name type="common">Avocado</name>
    <dbReference type="NCBI Taxonomy" id="3435"/>
    <lineage>
        <taxon>Eukaryota</taxon>
        <taxon>Viridiplantae</taxon>
        <taxon>Streptophyta</taxon>
        <taxon>Embryophyta</taxon>
        <taxon>Tracheophyta</taxon>
        <taxon>Spermatophyta</taxon>
        <taxon>Magnoliopsida</taxon>
        <taxon>Magnoliidae</taxon>
        <taxon>Laurales</taxon>
        <taxon>Lauraceae</taxon>
        <taxon>Persea</taxon>
    </lineage>
</organism>
<dbReference type="EMBL" id="CM056811">
    <property type="protein sequence ID" value="KAJ8636558.1"/>
    <property type="molecule type" value="Genomic_DNA"/>
</dbReference>
<protein>
    <submittedName>
        <fullName evidence="1">Uncharacterized protein</fullName>
    </submittedName>
</protein>
<feature type="non-terminal residue" evidence="1">
    <location>
        <position position="1"/>
    </location>
</feature>
<proteinExistence type="predicted"/>
<sequence length="31" mass="3468">NLSAAKREFMIAISLSSQSRIQEDINSISEE</sequence>
<reference evidence="1 2" key="1">
    <citation type="journal article" date="2022" name="Hortic Res">
        <title>A haplotype resolved chromosomal level avocado genome allows analysis of novel avocado genes.</title>
        <authorList>
            <person name="Nath O."/>
            <person name="Fletcher S.J."/>
            <person name="Hayward A."/>
            <person name="Shaw L.M."/>
            <person name="Masouleh A.K."/>
            <person name="Furtado A."/>
            <person name="Henry R.J."/>
            <person name="Mitter N."/>
        </authorList>
    </citation>
    <scope>NUCLEOTIDE SEQUENCE [LARGE SCALE GENOMIC DNA]</scope>
    <source>
        <strain evidence="2">cv. Hass</strain>
    </source>
</reference>
<keyword evidence="2" id="KW-1185">Reference proteome</keyword>
<name>A0ACC2LTN2_PERAE</name>
<evidence type="ECO:0000313" key="2">
    <source>
        <dbReference type="Proteomes" id="UP001234297"/>
    </source>
</evidence>